<evidence type="ECO:0000313" key="1">
    <source>
        <dbReference type="EMBL" id="KAJ9074008.1"/>
    </source>
</evidence>
<sequence length="474" mass="53769">MDYSASGGSPLVFRPIFDEAEFKLEDEIDQEELGFMGELPIDFLVKMFTTLPKSYIEEQFEASGYDFEATMTALILAHGNQLPEQVAPLATEPVEEKKVQVCRHFLEGQCFRKDCWFRHDLDGTICKFWLRGGCLNGTACRFLHQVDTNTIVDKMQELKVTEVKKPKVHLKSERAFPALASSAAEVRGFFDSGPEKAEGYDRVIKVQRIKDKMPWIPTDIIQHYLASSWYYEPTTLTLLAKRYPQPRNFKPNVMQAPAKAPIQAHNKAIPAHKKIETRAKQVPKSAENLPWIATGITVGQVYQRFREEAARLARTRNGYFERARTNYLNGKKDVAKKLSLEGQALNLKMKEQHRLAAKAITAARNPRDSAVLDLHCLHISEAIDLLDETIAALRANKRPGGCTRPFYLLIGSGHHSSGSLPRLLPAVLDFLDSSHLNYVDCSSDGRCDYRNSVSKLIQLYPTSFKHFYPRLRPI</sequence>
<keyword evidence="2" id="KW-1185">Reference proteome</keyword>
<dbReference type="Proteomes" id="UP001165960">
    <property type="component" value="Unassembled WGS sequence"/>
</dbReference>
<gene>
    <name evidence="1" type="ORF">DSO57_1010565</name>
</gene>
<reference evidence="1" key="1">
    <citation type="submission" date="2022-04" db="EMBL/GenBank/DDBJ databases">
        <title>Genome of the entomopathogenic fungus Entomophthora muscae.</title>
        <authorList>
            <person name="Elya C."/>
            <person name="Lovett B.R."/>
            <person name="Lee E."/>
            <person name="Macias A.M."/>
            <person name="Hajek A.E."/>
            <person name="De Bivort B.L."/>
            <person name="Kasson M.T."/>
            <person name="De Fine Licht H.H."/>
            <person name="Stajich J.E."/>
        </authorList>
    </citation>
    <scope>NUCLEOTIDE SEQUENCE</scope>
    <source>
        <strain evidence="1">Berkeley</strain>
    </source>
</reference>
<proteinExistence type="predicted"/>
<organism evidence="1 2">
    <name type="scientific">Entomophthora muscae</name>
    <dbReference type="NCBI Taxonomy" id="34485"/>
    <lineage>
        <taxon>Eukaryota</taxon>
        <taxon>Fungi</taxon>
        <taxon>Fungi incertae sedis</taxon>
        <taxon>Zoopagomycota</taxon>
        <taxon>Entomophthoromycotina</taxon>
        <taxon>Entomophthoromycetes</taxon>
        <taxon>Entomophthorales</taxon>
        <taxon>Entomophthoraceae</taxon>
        <taxon>Entomophthora</taxon>
    </lineage>
</organism>
<name>A0ACC2THA2_9FUNG</name>
<evidence type="ECO:0000313" key="2">
    <source>
        <dbReference type="Proteomes" id="UP001165960"/>
    </source>
</evidence>
<protein>
    <submittedName>
        <fullName evidence="1">Uncharacterized protein</fullName>
    </submittedName>
</protein>
<dbReference type="EMBL" id="QTSX02002875">
    <property type="protein sequence ID" value="KAJ9074008.1"/>
    <property type="molecule type" value="Genomic_DNA"/>
</dbReference>
<accession>A0ACC2THA2</accession>
<comment type="caution">
    <text evidence="1">The sequence shown here is derived from an EMBL/GenBank/DDBJ whole genome shotgun (WGS) entry which is preliminary data.</text>
</comment>